<proteinExistence type="predicted"/>
<evidence type="ECO:0000313" key="2">
    <source>
        <dbReference type="EMBL" id="KAK5917708.1"/>
    </source>
</evidence>
<organism evidence="2 3">
    <name type="scientific">Champsocephalus gunnari</name>
    <name type="common">Mackerel icefish</name>
    <dbReference type="NCBI Taxonomy" id="52237"/>
    <lineage>
        <taxon>Eukaryota</taxon>
        <taxon>Metazoa</taxon>
        <taxon>Chordata</taxon>
        <taxon>Craniata</taxon>
        <taxon>Vertebrata</taxon>
        <taxon>Euteleostomi</taxon>
        <taxon>Actinopterygii</taxon>
        <taxon>Neopterygii</taxon>
        <taxon>Teleostei</taxon>
        <taxon>Neoteleostei</taxon>
        <taxon>Acanthomorphata</taxon>
        <taxon>Eupercaria</taxon>
        <taxon>Perciformes</taxon>
        <taxon>Notothenioidei</taxon>
        <taxon>Channichthyidae</taxon>
        <taxon>Champsocephalus</taxon>
    </lineage>
</organism>
<name>A0AAN8HJK5_CHAGU</name>
<evidence type="ECO:0000313" key="3">
    <source>
        <dbReference type="Proteomes" id="UP001331515"/>
    </source>
</evidence>
<dbReference type="AlphaFoldDB" id="A0AAN8HJK5"/>
<gene>
    <name evidence="2" type="ORF">CgunFtcFv8_002530</name>
</gene>
<feature type="region of interest" description="Disordered" evidence="1">
    <location>
        <begin position="1"/>
        <end position="25"/>
    </location>
</feature>
<protein>
    <submittedName>
        <fullName evidence="2">Uncharacterized protein</fullName>
    </submittedName>
</protein>
<dbReference type="EMBL" id="JAURVH010001525">
    <property type="protein sequence ID" value="KAK5917708.1"/>
    <property type="molecule type" value="Genomic_DNA"/>
</dbReference>
<reference evidence="2 3" key="1">
    <citation type="journal article" date="2023" name="Mol. Biol. Evol.">
        <title>Genomics of Secondarily Temperate Adaptation in the Only Non-Antarctic Icefish.</title>
        <authorList>
            <person name="Rivera-Colon A.G."/>
            <person name="Rayamajhi N."/>
            <person name="Minhas B.F."/>
            <person name="Madrigal G."/>
            <person name="Bilyk K.T."/>
            <person name="Yoon V."/>
            <person name="Hune M."/>
            <person name="Gregory S."/>
            <person name="Cheng C.H.C."/>
            <person name="Catchen J.M."/>
        </authorList>
    </citation>
    <scope>NUCLEOTIDE SEQUENCE [LARGE SCALE GENOMIC DNA]</scope>
    <source>
        <tissue evidence="2">White muscle</tissue>
    </source>
</reference>
<keyword evidence="3" id="KW-1185">Reference proteome</keyword>
<dbReference type="Proteomes" id="UP001331515">
    <property type="component" value="Unassembled WGS sequence"/>
</dbReference>
<accession>A0AAN8HJK5</accession>
<evidence type="ECO:0000256" key="1">
    <source>
        <dbReference type="SAM" id="MobiDB-lite"/>
    </source>
</evidence>
<sequence length="87" mass="9255">MHPSGSVESPQRDGGLALLQRDQNHTQRSSSVIQQLNCNGCTLTVCSKTYSPRFASIHYPPGGTTARVLWGGIAPSLETLAEASADE</sequence>
<comment type="caution">
    <text evidence="2">The sequence shown here is derived from an EMBL/GenBank/DDBJ whole genome shotgun (WGS) entry which is preliminary data.</text>
</comment>